<dbReference type="PANTHER" id="PTHR30287">
    <property type="entry name" value="MEMBRANE COMPONENT OF PREDICTED ABC SUPERFAMILY METABOLITE UPTAKE TRANSPORTER"/>
    <property type="match status" value="1"/>
</dbReference>
<evidence type="ECO:0000256" key="5">
    <source>
        <dbReference type="ARBA" id="ARBA00023136"/>
    </source>
</evidence>
<feature type="coiled-coil region" evidence="6">
    <location>
        <begin position="374"/>
        <end position="401"/>
    </location>
</feature>
<evidence type="ECO:0000256" key="3">
    <source>
        <dbReference type="ARBA" id="ARBA00022692"/>
    </source>
</evidence>
<keyword evidence="5 7" id="KW-0472">Membrane</keyword>
<dbReference type="GO" id="GO:0005886">
    <property type="term" value="C:plasma membrane"/>
    <property type="evidence" value="ECO:0007669"/>
    <property type="project" value="UniProtKB-SubCell"/>
</dbReference>
<feature type="domain" description="ABC3 transporter permease C-terminal" evidence="8">
    <location>
        <begin position="830"/>
        <end position="943"/>
    </location>
</feature>
<proteinExistence type="predicted"/>
<evidence type="ECO:0000256" key="7">
    <source>
        <dbReference type="SAM" id="Phobius"/>
    </source>
</evidence>
<feature type="transmembrane region" description="Helical" evidence="7">
    <location>
        <begin position="472"/>
        <end position="498"/>
    </location>
</feature>
<comment type="caution">
    <text evidence="9">The sequence shown here is derived from an EMBL/GenBank/DDBJ whole genome shotgun (WGS) entry which is preliminary data.</text>
</comment>
<feature type="coiled-coil region" evidence="6">
    <location>
        <begin position="256"/>
        <end position="322"/>
    </location>
</feature>
<feature type="transmembrane region" description="Helical" evidence="7">
    <location>
        <begin position="919"/>
        <end position="939"/>
    </location>
</feature>
<dbReference type="AlphaFoldDB" id="A0A4R8A4G6"/>
<feature type="domain" description="ABC3 transporter permease C-terminal" evidence="8">
    <location>
        <begin position="430"/>
        <end position="541"/>
    </location>
</feature>
<evidence type="ECO:0000313" key="10">
    <source>
        <dbReference type="Proteomes" id="UP000294743"/>
    </source>
</evidence>
<feature type="transmembrane region" description="Helical" evidence="7">
    <location>
        <begin position="825"/>
        <end position="847"/>
    </location>
</feature>
<keyword evidence="6" id="KW-0175">Coiled coil</keyword>
<dbReference type="EMBL" id="SODD01000004">
    <property type="protein sequence ID" value="TDW25492.1"/>
    <property type="molecule type" value="Genomic_DNA"/>
</dbReference>
<evidence type="ECO:0000256" key="6">
    <source>
        <dbReference type="SAM" id="Coils"/>
    </source>
</evidence>
<accession>A0A4R8A4G6</accession>
<sequence>MKLRLYIQTTFREIKQSFGRFIAIVLIIFMGVLLFVGIKSVGPDLESSLQQVIDKQSMSDIVVQSTLGFSQQDKEQLESKLKTANIDLAYSFPVIEETKQKNLQIYDIAKKSTQNELLLQEGSLPSNADEIVVDEQLKKEYPLGSVMQLDDDGLVHKEFRVVGYVKSVLFIANAERGVTNIGDGQLHGFAYVTDDAIASDVTSIMYIQFQDLENVDMFSSEYKTKLQSYTKTLDDFLSVRKVERKEELQQDAYTTIQENETKLNEQQQELDNAKTQVSTGLSTIQNQKVNLDTQKQEVQGQIQNLQDQKATVLQQKAQIEAQYGADVANAQFEQPLQQIENGLQQANAGLVQIESGQQELVKQEATLLKTQATLLENQTKIDEAKVEIEQAKSDIASMHEATYITNQRKDLPGFSEYTSLSDRIDAIANAFPIFFFAIAILITFTTITRMIEENRKEIGTLKALGYHNGEIAIKYVLYALIASSIGIGTGVLVGTKLLPALVFTMLQSQYIIPTYETHYWSIPILIATGLSLASTLCSTAYVLVKDVREKPTVLLQPKAPKSGKRILLERFSILWSRLSFQMKVTFRNMFRYKGRSILTISGIAGCCGLMVTGFGLMSSIGAPATLQFDELQKSDAIITMESDVDQSILDQVATFITKDPKVKQVLEVYSEQVTFSGSDVSKQNASLYVLNTNTTYTEFFDLRDSSKQLSLAEDGVIISDRLAQIFDVQVGDQIEMANAQGDVYTLKVKGIAENYLGHNVYVSSTYYENVTEKAVHDNTFLVKTDHMNSRAEQDLREALMKKEGVQNVTYMSTQKDKQAKLVDSLSPVVIIIILLSGTLAFVVLYNLTNINISERERELATLKVLGFHSEEVTMHIVRENIFFTIIGIVIGFGVGYVLTWFILAMASSDLAVFPVVIKGYAYAIAAALTIAFTLIVTCITHVKLKHIHMIEALKSVD</sequence>
<dbReference type="OrthoDB" id="5137249at2"/>
<evidence type="ECO:0000256" key="2">
    <source>
        <dbReference type="ARBA" id="ARBA00022475"/>
    </source>
</evidence>
<evidence type="ECO:0000259" key="8">
    <source>
        <dbReference type="Pfam" id="PF02687"/>
    </source>
</evidence>
<comment type="subcellular location">
    <subcellularLocation>
        <location evidence="1">Cell membrane</location>
        <topology evidence="1">Multi-pass membrane protein</topology>
    </subcellularLocation>
</comment>
<protein>
    <submittedName>
        <fullName evidence="9">Putative ABC transport system permease protein</fullName>
    </submittedName>
</protein>
<evidence type="ECO:0000256" key="4">
    <source>
        <dbReference type="ARBA" id="ARBA00022989"/>
    </source>
</evidence>
<dbReference type="Proteomes" id="UP000294743">
    <property type="component" value="Unassembled WGS sequence"/>
</dbReference>
<feature type="transmembrane region" description="Helical" evidence="7">
    <location>
        <begin position="881"/>
        <end position="907"/>
    </location>
</feature>
<evidence type="ECO:0000256" key="1">
    <source>
        <dbReference type="ARBA" id="ARBA00004651"/>
    </source>
</evidence>
<feature type="transmembrane region" description="Helical" evidence="7">
    <location>
        <begin position="21"/>
        <end position="38"/>
    </location>
</feature>
<evidence type="ECO:0000313" key="9">
    <source>
        <dbReference type="EMBL" id="TDW25492.1"/>
    </source>
</evidence>
<dbReference type="Pfam" id="PF02687">
    <property type="entry name" value="FtsX"/>
    <property type="match status" value="2"/>
</dbReference>
<organism evidence="9 10">
    <name type="scientific">Breznakia blatticola</name>
    <dbReference type="NCBI Taxonomy" id="1754012"/>
    <lineage>
        <taxon>Bacteria</taxon>
        <taxon>Bacillati</taxon>
        <taxon>Bacillota</taxon>
        <taxon>Erysipelotrichia</taxon>
        <taxon>Erysipelotrichales</taxon>
        <taxon>Erysipelotrichaceae</taxon>
        <taxon>Breznakia</taxon>
    </lineage>
</organism>
<feature type="transmembrane region" description="Helical" evidence="7">
    <location>
        <begin position="518"/>
        <end position="544"/>
    </location>
</feature>
<dbReference type="InterPro" id="IPR003838">
    <property type="entry name" value="ABC3_permease_C"/>
</dbReference>
<feature type="transmembrane region" description="Helical" evidence="7">
    <location>
        <begin position="430"/>
        <end position="451"/>
    </location>
</feature>
<feature type="transmembrane region" description="Helical" evidence="7">
    <location>
        <begin position="597"/>
        <end position="617"/>
    </location>
</feature>
<dbReference type="PANTHER" id="PTHR30287:SF1">
    <property type="entry name" value="INNER MEMBRANE PROTEIN"/>
    <property type="match status" value="1"/>
</dbReference>
<name>A0A4R8A4G6_9FIRM</name>
<keyword evidence="3 7" id="KW-0812">Transmembrane</keyword>
<dbReference type="RefSeq" id="WP_134167988.1">
    <property type="nucleotide sequence ID" value="NZ_SODD01000004.1"/>
</dbReference>
<keyword evidence="10" id="KW-1185">Reference proteome</keyword>
<reference evidence="9 10" key="1">
    <citation type="submission" date="2019-03" db="EMBL/GenBank/DDBJ databases">
        <title>Genomic Encyclopedia of Type Strains, Phase IV (KMG-IV): sequencing the most valuable type-strain genomes for metagenomic binning, comparative biology and taxonomic classification.</title>
        <authorList>
            <person name="Goeker M."/>
        </authorList>
    </citation>
    <scope>NUCLEOTIDE SEQUENCE [LARGE SCALE GENOMIC DNA]</scope>
    <source>
        <strain evidence="9 10">DSM 28867</strain>
    </source>
</reference>
<dbReference type="InterPro" id="IPR038766">
    <property type="entry name" value="Membrane_comp_ABC_pdt"/>
</dbReference>
<keyword evidence="2" id="KW-1003">Cell membrane</keyword>
<keyword evidence="4 7" id="KW-1133">Transmembrane helix</keyword>
<gene>
    <name evidence="9" type="ORF">EDD63_10419</name>
</gene>